<evidence type="ECO:0000256" key="1">
    <source>
        <dbReference type="SAM" id="MobiDB-lite"/>
    </source>
</evidence>
<keyword evidence="2" id="KW-1133">Transmembrane helix</keyword>
<proteinExistence type="predicted"/>
<feature type="chain" id="PRO_5046812674" evidence="3">
    <location>
        <begin position="17"/>
        <end position="430"/>
    </location>
</feature>
<reference evidence="4 5" key="1">
    <citation type="journal article" date="2024" name="J. Plant Pathol.">
        <title>Sequence and assembly of the genome of Seiridium unicorne, isolate CBS 538.82, causal agent of cypress canker disease.</title>
        <authorList>
            <person name="Scali E."/>
            <person name="Rocca G.D."/>
            <person name="Danti R."/>
            <person name="Garbelotto M."/>
            <person name="Barberini S."/>
            <person name="Baroncelli R."/>
            <person name="Emiliani G."/>
        </authorList>
    </citation>
    <scope>NUCLEOTIDE SEQUENCE [LARGE SCALE GENOMIC DNA]</scope>
    <source>
        <strain evidence="4 5">BM-138-508</strain>
    </source>
</reference>
<feature type="compositionally biased region" description="Polar residues" evidence="1">
    <location>
        <begin position="357"/>
        <end position="403"/>
    </location>
</feature>
<feature type="region of interest" description="Disordered" evidence="1">
    <location>
        <begin position="282"/>
        <end position="340"/>
    </location>
</feature>
<accession>A0ABR2UJJ5</accession>
<keyword evidence="5" id="KW-1185">Reference proteome</keyword>
<dbReference type="Proteomes" id="UP001408356">
    <property type="component" value="Unassembled WGS sequence"/>
</dbReference>
<feature type="region of interest" description="Disordered" evidence="1">
    <location>
        <begin position="200"/>
        <end position="236"/>
    </location>
</feature>
<comment type="caution">
    <text evidence="4">The sequence shown here is derived from an EMBL/GenBank/DDBJ whole genome shotgun (WGS) entry which is preliminary data.</text>
</comment>
<keyword evidence="2" id="KW-0812">Transmembrane</keyword>
<gene>
    <name evidence="4" type="ORF">SUNI508_11074</name>
</gene>
<sequence>MASLLLAAAFGAVAQAIAIESTIAQPTSASIQHPTVQRVEVTQAPNPSVVRELLKRAEAQTVLVGPDNTCGYVSGLFGAAYTCGDTNGYCAFITTASLGVVACCDDSSCDFRTDCRDKVQVADGDCDNGCMNDIYTAKCTDSDLPYCGTILFSNSITDYFCQSLSYSTAMDALTTYIGETDGRSYSEVVITLTSDGITTKTSGNSGSTTKSGSITSSAAGGSSSSGSNSGGSGGGGSSTNIGAIVGGVVGGVAVLALVAFGIWFMVRRSKKNKAAATAAAAPAAYPQMQQSPPPGAPSPGPMGGAAAGHQSVYNPQYPQQPGQQYPSPQSYQSPQDGAYFHSQEKPAEPYVVGQAPMQPTSPMSQATDPRLSMQPSSPTSTMQSFQPQHTGGTYPSQNPSVPSTVYEAGGDAVGNQGHNANHRGQFHELG</sequence>
<feature type="compositionally biased region" description="Low complexity" evidence="1">
    <location>
        <begin position="315"/>
        <end position="335"/>
    </location>
</feature>
<evidence type="ECO:0000256" key="2">
    <source>
        <dbReference type="SAM" id="Phobius"/>
    </source>
</evidence>
<keyword evidence="3" id="KW-0732">Signal</keyword>
<evidence type="ECO:0000313" key="4">
    <source>
        <dbReference type="EMBL" id="KAK9414636.1"/>
    </source>
</evidence>
<organism evidence="4 5">
    <name type="scientific">Seiridium unicorne</name>
    <dbReference type="NCBI Taxonomy" id="138068"/>
    <lineage>
        <taxon>Eukaryota</taxon>
        <taxon>Fungi</taxon>
        <taxon>Dikarya</taxon>
        <taxon>Ascomycota</taxon>
        <taxon>Pezizomycotina</taxon>
        <taxon>Sordariomycetes</taxon>
        <taxon>Xylariomycetidae</taxon>
        <taxon>Amphisphaeriales</taxon>
        <taxon>Sporocadaceae</taxon>
        <taxon>Seiridium</taxon>
    </lineage>
</organism>
<feature type="compositionally biased region" description="Low complexity" evidence="1">
    <location>
        <begin position="200"/>
        <end position="227"/>
    </location>
</feature>
<feature type="region of interest" description="Disordered" evidence="1">
    <location>
        <begin position="352"/>
        <end position="430"/>
    </location>
</feature>
<dbReference type="EMBL" id="JARVKF010000424">
    <property type="protein sequence ID" value="KAK9414636.1"/>
    <property type="molecule type" value="Genomic_DNA"/>
</dbReference>
<protein>
    <submittedName>
        <fullName evidence="4">Uncharacterized protein</fullName>
    </submittedName>
</protein>
<name>A0ABR2UJJ5_9PEZI</name>
<feature type="compositionally biased region" description="Pro residues" evidence="1">
    <location>
        <begin position="291"/>
        <end position="300"/>
    </location>
</feature>
<feature type="signal peptide" evidence="3">
    <location>
        <begin position="1"/>
        <end position="16"/>
    </location>
</feature>
<evidence type="ECO:0000256" key="3">
    <source>
        <dbReference type="SAM" id="SignalP"/>
    </source>
</evidence>
<feature type="transmembrane region" description="Helical" evidence="2">
    <location>
        <begin position="241"/>
        <end position="266"/>
    </location>
</feature>
<evidence type="ECO:0000313" key="5">
    <source>
        <dbReference type="Proteomes" id="UP001408356"/>
    </source>
</evidence>
<keyword evidence="2" id="KW-0472">Membrane</keyword>